<keyword evidence="3" id="KW-1185">Reference proteome</keyword>
<dbReference type="Proteomes" id="UP000572635">
    <property type="component" value="Unassembled WGS sequence"/>
</dbReference>
<name>A0A7W8QNL5_9ACTN</name>
<evidence type="ECO:0000256" key="1">
    <source>
        <dbReference type="SAM" id="Phobius"/>
    </source>
</evidence>
<evidence type="ECO:0000313" key="3">
    <source>
        <dbReference type="Proteomes" id="UP000572635"/>
    </source>
</evidence>
<dbReference type="RefSeq" id="WP_184392907.1">
    <property type="nucleotide sequence ID" value="NZ_BAAAJD010000138.1"/>
</dbReference>
<reference evidence="2 3" key="1">
    <citation type="submission" date="2020-08" db="EMBL/GenBank/DDBJ databases">
        <title>Sequencing the genomes of 1000 actinobacteria strains.</title>
        <authorList>
            <person name="Klenk H.-P."/>
        </authorList>
    </citation>
    <scope>NUCLEOTIDE SEQUENCE [LARGE SCALE GENOMIC DNA]</scope>
    <source>
        <strain evidence="2 3">DSM 44551</strain>
    </source>
</reference>
<protein>
    <submittedName>
        <fullName evidence="2">Uncharacterized protein</fullName>
    </submittedName>
</protein>
<dbReference type="AlphaFoldDB" id="A0A7W8QNL5"/>
<evidence type="ECO:0000313" key="2">
    <source>
        <dbReference type="EMBL" id="MBB5433289.1"/>
    </source>
</evidence>
<comment type="caution">
    <text evidence="2">The sequence shown here is derived from an EMBL/GenBank/DDBJ whole genome shotgun (WGS) entry which is preliminary data.</text>
</comment>
<keyword evidence="1" id="KW-0472">Membrane</keyword>
<dbReference type="EMBL" id="JACHDB010000001">
    <property type="protein sequence ID" value="MBB5433289.1"/>
    <property type="molecule type" value="Genomic_DNA"/>
</dbReference>
<feature type="transmembrane region" description="Helical" evidence="1">
    <location>
        <begin position="27"/>
        <end position="47"/>
    </location>
</feature>
<keyword evidence="1" id="KW-1133">Transmembrane helix</keyword>
<gene>
    <name evidence="2" type="ORF">HDA36_003373</name>
</gene>
<proteinExistence type="predicted"/>
<sequence length="62" mass="6430">MHGKATGLLRDLAIHVRSPHRLSPADGGTLIAALSAAVLIPLVLLLLSTRLPDGSVRPEDGV</sequence>
<accession>A0A7W8QNL5</accession>
<keyword evidence="1" id="KW-0812">Transmembrane</keyword>
<organism evidence="2 3">
    <name type="scientific">Nocardiopsis composta</name>
    <dbReference type="NCBI Taxonomy" id="157465"/>
    <lineage>
        <taxon>Bacteria</taxon>
        <taxon>Bacillati</taxon>
        <taxon>Actinomycetota</taxon>
        <taxon>Actinomycetes</taxon>
        <taxon>Streptosporangiales</taxon>
        <taxon>Nocardiopsidaceae</taxon>
        <taxon>Nocardiopsis</taxon>
    </lineage>
</organism>